<gene>
    <name evidence="2" type="ORF">B2G88_09720</name>
</gene>
<dbReference type="AlphaFoldDB" id="A0A202E8W9"/>
<evidence type="ECO:0000256" key="1">
    <source>
        <dbReference type="SAM" id="MobiDB-lite"/>
    </source>
</evidence>
<accession>A0A202E8W9</accession>
<dbReference type="OrthoDB" id="296997at2157"/>
<evidence type="ECO:0000313" key="3">
    <source>
        <dbReference type="Proteomes" id="UP000196084"/>
    </source>
</evidence>
<dbReference type="EMBL" id="MWPH01000002">
    <property type="protein sequence ID" value="OVE84659.1"/>
    <property type="molecule type" value="Genomic_DNA"/>
</dbReference>
<evidence type="ECO:0000313" key="2">
    <source>
        <dbReference type="EMBL" id="OVE84659.1"/>
    </source>
</evidence>
<proteinExistence type="predicted"/>
<feature type="region of interest" description="Disordered" evidence="1">
    <location>
        <begin position="1"/>
        <end position="22"/>
    </location>
</feature>
<name>A0A202E8W9_9EURY</name>
<sequence length="80" mass="8698">MNMASSELSAGTPLGRSLTVERVDTAPTAAPIRHVDELNPETFEAFYELVTADVPLQAGESGLEPGEIIVFTDYFRVEAR</sequence>
<protein>
    <submittedName>
        <fullName evidence="2">Uncharacterized protein</fullName>
    </submittedName>
</protein>
<keyword evidence="3" id="KW-1185">Reference proteome</keyword>
<dbReference type="Proteomes" id="UP000196084">
    <property type="component" value="Unassembled WGS sequence"/>
</dbReference>
<organism evidence="2 3">
    <name type="scientific">Natronolimnobius baerhuensis</name>
    <dbReference type="NCBI Taxonomy" id="253108"/>
    <lineage>
        <taxon>Archaea</taxon>
        <taxon>Methanobacteriati</taxon>
        <taxon>Methanobacteriota</taxon>
        <taxon>Stenosarchaea group</taxon>
        <taxon>Halobacteria</taxon>
        <taxon>Halobacteriales</taxon>
        <taxon>Natrialbaceae</taxon>
        <taxon>Natronolimnobius</taxon>
    </lineage>
</organism>
<reference evidence="2 3" key="1">
    <citation type="submission" date="2017-02" db="EMBL/GenBank/DDBJ databases">
        <title>Natronthermophilus aegyptiacus gen. nov.,sp. nov., an aerobic, extremely halophilic alkalithermophilic archaeon isolated from the athalassohaline Wadi An Natrun, Egypt.</title>
        <authorList>
            <person name="Zhao B."/>
        </authorList>
    </citation>
    <scope>NUCLEOTIDE SEQUENCE [LARGE SCALE GENOMIC DNA]</scope>
    <source>
        <strain evidence="2 3">CGMCC 1.3597</strain>
    </source>
</reference>
<comment type="caution">
    <text evidence="2">The sequence shown here is derived from an EMBL/GenBank/DDBJ whole genome shotgun (WGS) entry which is preliminary data.</text>
</comment>